<dbReference type="RefSeq" id="WP_344179751.1">
    <property type="nucleotide sequence ID" value="NZ_BAAANC010000003.1"/>
</dbReference>
<evidence type="ECO:0008006" key="4">
    <source>
        <dbReference type="Google" id="ProtNLM"/>
    </source>
</evidence>
<accession>A0ABN2BU40</accession>
<evidence type="ECO:0000313" key="2">
    <source>
        <dbReference type="EMBL" id="GAA1546834.1"/>
    </source>
</evidence>
<organism evidence="2 3">
    <name type="scientific">Kribbella lupini</name>
    <dbReference type="NCBI Taxonomy" id="291602"/>
    <lineage>
        <taxon>Bacteria</taxon>
        <taxon>Bacillati</taxon>
        <taxon>Actinomycetota</taxon>
        <taxon>Actinomycetes</taxon>
        <taxon>Propionibacteriales</taxon>
        <taxon>Kribbellaceae</taxon>
        <taxon>Kribbella</taxon>
    </lineage>
</organism>
<dbReference type="Proteomes" id="UP001500363">
    <property type="component" value="Unassembled WGS sequence"/>
</dbReference>
<proteinExistence type="predicted"/>
<comment type="caution">
    <text evidence="2">The sequence shown here is derived from an EMBL/GenBank/DDBJ whole genome shotgun (WGS) entry which is preliminary data.</text>
</comment>
<evidence type="ECO:0000256" key="1">
    <source>
        <dbReference type="SAM" id="MobiDB-lite"/>
    </source>
</evidence>
<protein>
    <recommendedName>
        <fullName evidence="4">Secreted protein</fullName>
    </recommendedName>
</protein>
<feature type="region of interest" description="Disordered" evidence="1">
    <location>
        <begin position="46"/>
        <end position="65"/>
    </location>
</feature>
<sequence length="65" mass="6651">MMTNMTMKPKFVGAALPCALIPGAVSRLHVETVVLTAQAFAPIQGGAVGDVKRGGSGSRSWSPPV</sequence>
<reference evidence="2 3" key="1">
    <citation type="journal article" date="2019" name="Int. J. Syst. Evol. Microbiol.">
        <title>The Global Catalogue of Microorganisms (GCM) 10K type strain sequencing project: providing services to taxonomists for standard genome sequencing and annotation.</title>
        <authorList>
            <consortium name="The Broad Institute Genomics Platform"/>
            <consortium name="The Broad Institute Genome Sequencing Center for Infectious Disease"/>
            <person name="Wu L."/>
            <person name="Ma J."/>
        </authorList>
    </citation>
    <scope>NUCLEOTIDE SEQUENCE [LARGE SCALE GENOMIC DNA]</scope>
    <source>
        <strain evidence="2 3">JCM 14303</strain>
    </source>
</reference>
<gene>
    <name evidence="2" type="ORF">GCM10009741_58000</name>
</gene>
<dbReference type="EMBL" id="BAAANC010000003">
    <property type="protein sequence ID" value="GAA1546834.1"/>
    <property type="molecule type" value="Genomic_DNA"/>
</dbReference>
<evidence type="ECO:0000313" key="3">
    <source>
        <dbReference type="Proteomes" id="UP001500363"/>
    </source>
</evidence>
<name>A0ABN2BU40_9ACTN</name>
<keyword evidence="3" id="KW-1185">Reference proteome</keyword>